<evidence type="ECO:0000313" key="2">
    <source>
        <dbReference type="EMBL" id="ENZ01679.1"/>
    </source>
</evidence>
<comment type="caution">
    <text evidence="2">The sequence shown here is derived from an EMBL/GenBank/DDBJ whole genome shotgun (WGS) entry which is preliminary data.</text>
</comment>
<dbReference type="EMBL" id="AGYT01000008">
    <property type="protein sequence ID" value="ENZ01679.1"/>
    <property type="molecule type" value="Genomic_DNA"/>
</dbReference>
<feature type="coiled-coil region" evidence="1">
    <location>
        <begin position="117"/>
        <end position="153"/>
    </location>
</feature>
<keyword evidence="1" id="KW-0175">Coiled coil</keyword>
<name>N9Y0M8_9CLOT</name>
<dbReference type="RefSeq" id="WP_002597415.1">
    <property type="nucleotide sequence ID" value="NZ_KB850956.1"/>
</dbReference>
<keyword evidence="3" id="KW-1185">Reference proteome</keyword>
<gene>
    <name evidence="2" type="ORF">HMPREF1092_00913</name>
</gene>
<sequence length="158" mass="18215">MRNLTVKQSKFLNLILEGKTQFEAYKEVYSSKLKPDTIKVKASKLFNSEKIQIEYKKALSKAQDKAIYTRVQATEDLKYLIEESKADIQKFGIKQSNVLGLTKGIEQMTAILGLSIIDNKKIEIEKEKLEISKSKLQKDNDNLQKENAQLLRKVIYDE</sequence>
<evidence type="ECO:0000256" key="1">
    <source>
        <dbReference type="SAM" id="Coils"/>
    </source>
</evidence>
<dbReference type="HOGENOM" id="CLU_1666356_0_0_9"/>
<dbReference type="AlphaFoldDB" id="N9Y0M8"/>
<evidence type="ECO:0000313" key="3">
    <source>
        <dbReference type="Proteomes" id="UP000013097"/>
    </source>
</evidence>
<proteinExistence type="predicted"/>
<accession>N9Y0M8</accession>
<protein>
    <recommendedName>
        <fullName evidence="4">Terminase small subunit</fullName>
    </recommendedName>
</protein>
<organism evidence="2 3">
    <name type="scientific">Clostridium thermobutyricum</name>
    <dbReference type="NCBI Taxonomy" id="29372"/>
    <lineage>
        <taxon>Bacteria</taxon>
        <taxon>Bacillati</taxon>
        <taxon>Bacillota</taxon>
        <taxon>Clostridia</taxon>
        <taxon>Eubacteriales</taxon>
        <taxon>Clostridiaceae</taxon>
        <taxon>Clostridium</taxon>
    </lineage>
</organism>
<dbReference type="Proteomes" id="UP000013097">
    <property type="component" value="Unassembled WGS sequence"/>
</dbReference>
<dbReference type="PATRIC" id="fig|999411.4.peg.886"/>
<reference evidence="2 3" key="1">
    <citation type="submission" date="2013-01" db="EMBL/GenBank/DDBJ databases">
        <title>The Genome Sequence of Clostridium colicanis 209318.</title>
        <authorList>
            <consortium name="The Broad Institute Genome Sequencing Platform"/>
            <person name="Earl A."/>
            <person name="Ward D."/>
            <person name="Feldgarden M."/>
            <person name="Gevers D."/>
            <person name="Courvalin P."/>
            <person name="Lambert T."/>
            <person name="Walker B."/>
            <person name="Young S.K."/>
            <person name="Zeng Q."/>
            <person name="Gargeya S."/>
            <person name="Fitzgerald M."/>
            <person name="Haas B."/>
            <person name="Abouelleil A."/>
            <person name="Alvarado L."/>
            <person name="Arachchi H.M."/>
            <person name="Berlin A.M."/>
            <person name="Chapman S.B."/>
            <person name="Dewar J."/>
            <person name="Goldberg J."/>
            <person name="Griggs A."/>
            <person name="Gujja S."/>
            <person name="Hansen M."/>
            <person name="Howarth C."/>
            <person name="Imamovic A."/>
            <person name="Larimer J."/>
            <person name="McCowan C."/>
            <person name="Murphy C."/>
            <person name="Neiman D."/>
            <person name="Pearson M."/>
            <person name="Priest M."/>
            <person name="Roberts A."/>
            <person name="Saif S."/>
            <person name="Shea T."/>
            <person name="Sisk P."/>
            <person name="Sykes S."/>
            <person name="Wortman J."/>
            <person name="Nusbaum C."/>
            <person name="Birren B."/>
        </authorList>
    </citation>
    <scope>NUCLEOTIDE SEQUENCE [LARGE SCALE GENOMIC DNA]</scope>
    <source>
        <strain evidence="2 3">209318</strain>
    </source>
</reference>
<evidence type="ECO:0008006" key="4">
    <source>
        <dbReference type="Google" id="ProtNLM"/>
    </source>
</evidence>